<organism evidence="1 2">
    <name type="scientific">Rhodoferax antarcticus ANT.BR</name>
    <dbReference type="NCBI Taxonomy" id="1111071"/>
    <lineage>
        <taxon>Bacteria</taxon>
        <taxon>Pseudomonadati</taxon>
        <taxon>Pseudomonadota</taxon>
        <taxon>Betaproteobacteria</taxon>
        <taxon>Burkholderiales</taxon>
        <taxon>Comamonadaceae</taxon>
        <taxon>Rhodoferax</taxon>
    </lineage>
</organism>
<keyword evidence="2" id="KW-1185">Reference proteome</keyword>
<name>A0A1Q8Y944_9BURK</name>
<dbReference type="EMBL" id="MSYM01000020">
    <property type="protein sequence ID" value="OLP04504.1"/>
    <property type="molecule type" value="Genomic_DNA"/>
</dbReference>
<reference evidence="1 2" key="1">
    <citation type="submission" date="2017-01" db="EMBL/GenBank/DDBJ databases">
        <title>Genome sequence of Rhodoferax antarcticus ANT.BR, a psychrophilic purple nonsulfur bacterium from an Antarctic microbial mat.</title>
        <authorList>
            <person name="Baker J."/>
            <person name="Riester C."/>
            <person name="Skinner B."/>
            <person name="Newell A."/>
            <person name="Swingley W."/>
            <person name="Madigan M."/>
            <person name="Jung D."/>
            <person name="Asao M."/>
            <person name="Chen M."/>
            <person name="Loughlin P."/>
            <person name="Pan H."/>
            <person name="Lin S."/>
            <person name="Li N."/>
            <person name="Shaw J."/>
            <person name="Prado M."/>
            <person name="Sherman C."/>
            <person name="Li X."/>
            <person name="Tang J."/>
            <person name="Blankenship R."/>
            <person name="Zhao T."/>
            <person name="Touchman J."/>
            <person name="Sattley M."/>
        </authorList>
    </citation>
    <scope>NUCLEOTIDE SEQUENCE [LARGE SCALE GENOMIC DNA]</scope>
    <source>
        <strain evidence="1 2">ANT.BR</strain>
    </source>
</reference>
<sequence>MDVPVSWKWERLNWAMGISLVAPLEVRNEAELAVVANLARRLILGQTTLGAEFSGYRYGRSDWLREQGKLTIGSEA</sequence>
<evidence type="ECO:0000313" key="2">
    <source>
        <dbReference type="Proteomes" id="UP000185911"/>
    </source>
</evidence>
<protein>
    <submittedName>
        <fullName evidence="1">Uncharacterized protein</fullName>
    </submittedName>
</protein>
<dbReference type="Proteomes" id="UP000185911">
    <property type="component" value="Unassembled WGS sequence"/>
</dbReference>
<gene>
    <name evidence="1" type="ORF">BLL52_4246</name>
</gene>
<accession>A0A1Q8Y944</accession>
<evidence type="ECO:0000313" key="1">
    <source>
        <dbReference type="EMBL" id="OLP04504.1"/>
    </source>
</evidence>
<dbReference type="AlphaFoldDB" id="A0A1Q8Y944"/>
<comment type="caution">
    <text evidence="1">The sequence shown here is derived from an EMBL/GenBank/DDBJ whole genome shotgun (WGS) entry which is preliminary data.</text>
</comment>
<proteinExistence type="predicted"/>